<dbReference type="InterPro" id="IPR032291">
    <property type="entry name" value="Abn2_C"/>
</dbReference>
<feature type="signal peptide" evidence="7">
    <location>
        <begin position="1"/>
        <end position="20"/>
    </location>
</feature>
<keyword evidence="10" id="KW-1185">Reference proteome</keyword>
<dbReference type="SUPFAM" id="SSF75005">
    <property type="entry name" value="Arabinanase/levansucrase/invertase"/>
    <property type="match status" value="1"/>
</dbReference>
<dbReference type="SMART" id="SM00560">
    <property type="entry name" value="LamGL"/>
    <property type="match status" value="2"/>
</dbReference>
<comment type="similarity">
    <text evidence="2">Belongs to the glycosyl hydrolase 43 family.</text>
</comment>
<evidence type="ECO:0000313" key="10">
    <source>
        <dbReference type="Proteomes" id="UP001201549"/>
    </source>
</evidence>
<dbReference type="InterPro" id="IPR006710">
    <property type="entry name" value="Glyco_hydro_43"/>
</dbReference>
<dbReference type="Pfam" id="PF13385">
    <property type="entry name" value="Laminin_G_3"/>
    <property type="match status" value="2"/>
</dbReference>
<dbReference type="Pfam" id="PF04616">
    <property type="entry name" value="Glyco_hydro_43"/>
    <property type="match status" value="1"/>
</dbReference>
<evidence type="ECO:0000256" key="5">
    <source>
        <dbReference type="ARBA" id="ARBA00023157"/>
    </source>
</evidence>
<reference evidence="9 10" key="1">
    <citation type="submission" date="2022-02" db="EMBL/GenBank/DDBJ databases">
        <authorList>
            <person name="Zhuang L."/>
        </authorList>
    </citation>
    <scope>NUCLEOTIDE SEQUENCE [LARGE SCALE GENOMIC DNA]</scope>
    <source>
        <strain evidence="9 10">C32</strain>
    </source>
</reference>
<comment type="caution">
    <text evidence="9">The sequence shown here is derived from an EMBL/GenBank/DDBJ whole genome shotgun (WGS) entry which is preliminary data.</text>
</comment>
<keyword evidence="3 7" id="KW-0732">Signal</keyword>
<sequence>MVFQRSLVSLGIVLSLASCGGNDSDNSTNDTDPFAIPEAVTVADPTISGEVNYSNVSVHDPSIVRDNDGTYYVFGSHMAYAKSTDLMHWERLNPSLTTPTGEDANAYAVKNTPLFNTYESEIAEGIAWVKNNVGSWAPDVKKLGDGKYHFFFDHCAGNGDNGTACWRRSYLGVASSDSITGPYVNDGIFLKSDQQAGEEDQFPDGATPPYDMNANPNAIDPAVFNDSEGNLWMTYGSYSGGIFVLQLDPNSGKPLPDQGWGTHIAGGNLAPIEGSYVIYSPENQYYYLFMSFAGFASDGGYNIRVARSTSPDGPYLDAAGQDMVNAASTNLDILGNYGTKLLGGFLFDKQAGDAGTDHGYMSPGHNSAYYDQATGKYYLVFHTRFPGRGEGHEVRVHEMFINKDGWLVASPTRYAPITGNNIVDEVDVEGAYQFIDQQHDNNTEAHVSDYIRLKRTWTNRGEIQGAHTGRYEMDDANHITLIFDDLGTYEGVLAWQYDDNTQKLVPTFSALNGISSVIAIQLPESDVSATLTNIANAIVLPTSTTTNLNLIDVGTQDATITWSSSDPSVVKPNGEVIRPAGGAADATVTLTATITLNGQTITKQYTITIPARFEYNRVASYTFDGNLSDSLQHKADGTYAGPGLADAQGSAAYAAGQSSQALALDGSYAVKLPAGLINSTEYTVSLWFKANSFTDHTPVFFGAASADAWASLVPQAWDGNIMVWSNNNGTWYDGRSMVKATAGQWTHLAYAVDHGAIKIYVNGEETFAGANFPDLYTNVLGTFAVGGNLFADPLFNGDIDELRVYDAALSAEDVKALDIDHADSATLLQSAVNQLTLGDISNVTDDLRLKVSGSYASLISWQSSNPSFIATDGTVVRPETAEGDQEVTLTATISLDGATDTKTFVATVKAKGTPTPIAKFSFDNDDLTDATGHFAAGTPTGRRLIDTGGTITYADGVVGKALVMNGSTGVKLPNNMLDDDTYTFAMWINPKALSMFTTAFFGYANEDNYVSLVPGGNNAAAGKFMVWSGNVWFDAIASEKLPLDTWSHVTFVNNAGQVALYLNGEQVYSGVNFPNIFGKGGTIGFALGANFWDDSFNGMLDEVTLFDEPLTADEVQQFYISAQAAD</sequence>
<evidence type="ECO:0000256" key="2">
    <source>
        <dbReference type="ARBA" id="ARBA00009865"/>
    </source>
</evidence>
<name>A0ABT2FLF7_9GAMM</name>
<dbReference type="Proteomes" id="UP001201549">
    <property type="component" value="Unassembled WGS sequence"/>
</dbReference>
<evidence type="ECO:0000313" key="9">
    <source>
        <dbReference type="EMBL" id="MCS4557169.1"/>
    </source>
</evidence>
<keyword evidence="4" id="KW-0378">Hydrolase</keyword>
<dbReference type="SUPFAM" id="SSF49899">
    <property type="entry name" value="Concanavalin A-like lectins/glucanases"/>
    <property type="match status" value="2"/>
</dbReference>
<reference evidence="10" key="2">
    <citation type="submission" date="2023-07" db="EMBL/GenBank/DDBJ databases">
        <title>Shewanella mangrovi sp. nov., an acetaldehyde- degrading bacterium isolated from mangrove sediment.</title>
        <authorList>
            <person name="Liu Y."/>
        </authorList>
    </citation>
    <scope>NUCLEOTIDE SEQUENCE [LARGE SCALE GENOMIC DNA]</scope>
    <source>
        <strain evidence="10">C32</strain>
    </source>
</reference>
<dbReference type="Pfam" id="PF20578">
    <property type="entry name" value="aBig_2"/>
    <property type="match status" value="2"/>
</dbReference>
<comment type="pathway">
    <text evidence="1">Glycan metabolism; L-arabinan degradation.</text>
</comment>
<dbReference type="Gene3D" id="2.60.120.200">
    <property type="match status" value="2"/>
</dbReference>
<dbReference type="InterPro" id="IPR023296">
    <property type="entry name" value="Glyco_hydro_beta-prop_sf"/>
</dbReference>
<proteinExistence type="inferred from homology"/>
<feature type="domain" description="LamG-like jellyroll fold" evidence="8">
    <location>
        <begin position="980"/>
        <end position="1113"/>
    </location>
</feature>
<dbReference type="EMBL" id="JAKOGG010000007">
    <property type="protein sequence ID" value="MCS4557169.1"/>
    <property type="molecule type" value="Genomic_DNA"/>
</dbReference>
<dbReference type="PROSITE" id="PS51257">
    <property type="entry name" value="PROKAR_LIPOPROTEIN"/>
    <property type="match status" value="1"/>
</dbReference>
<dbReference type="PANTHER" id="PTHR43301">
    <property type="entry name" value="ARABINAN ENDO-1,5-ALPHA-L-ARABINOSIDASE"/>
    <property type="match status" value="1"/>
</dbReference>
<dbReference type="Pfam" id="PF16369">
    <property type="entry name" value="GH43_C"/>
    <property type="match status" value="1"/>
</dbReference>
<feature type="chain" id="PRO_5047018647" evidence="7">
    <location>
        <begin position="21"/>
        <end position="1126"/>
    </location>
</feature>
<dbReference type="Gene3D" id="2.115.10.20">
    <property type="entry name" value="Glycosyl hydrolase domain, family 43"/>
    <property type="match status" value="1"/>
</dbReference>
<dbReference type="Gene3D" id="2.40.128.10">
    <property type="match status" value="1"/>
</dbReference>
<organism evidence="9 10">
    <name type="scientific">Shewanella electrica</name>
    <dbReference type="NCBI Taxonomy" id="515560"/>
    <lineage>
        <taxon>Bacteria</taxon>
        <taxon>Pseudomonadati</taxon>
        <taxon>Pseudomonadota</taxon>
        <taxon>Gammaproteobacteria</taxon>
        <taxon>Alteromonadales</taxon>
        <taxon>Shewanellaceae</taxon>
        <taxon>Shewanella</taxon>
    </lineage>
</organism>
<keyword evidence="5" id="KW-1015">Disulfide bond</keyword>
<dbReference type="PANTHER" id="PTHR43301:SF3">
    <property type="entry name" value="ARABINAN ENDO-1,5-ALPHA-L-ARABINOSIDASE A-RELATED"/>
    <property type="match status" value="1"/>
</dbReference>
<protein>
    <submittedName>
        <fullName evidence="9">Family 43 glycosylhydrolase</fullName>
    </submittedName>
</protein>
<keyword evidence="6" id="KW-0326">Glycosidase</keyword>
<evidence type="ECO:0000256" key="1">
    <source>
        <dbReference type="ARBA" id="ARBA00004834"/>
    </source>
</evidence>
<dbReference type="InterPro" id="IPR006558">
    <property type="entry name" value="LamG-like"/>
</dbReference>
<dbReference type="InterPro" id="IPR046780">
    <property type="entry name" value="aBig_2"/>
</dbReference>
<evidence type="ECO:0000259" key="8">
    <source>
        <dbReference type="SMART" id="SM00560"/>
    </source>
</evidence>
<dbReference type="RefSeq" id="WP_238896646.1">
    <property type="nucleotide sequence ID" value="NZ_JAKOGG010000007.1"/>
</dbReference>
<dbReference type="InterPro" id="IPR013320">
    <property type="entry name" value="ConA-like_dom_sf"/>
</dbReference>
<gene>
    <name evidence="9" type="ORF">L9G74_12015</name>
</gene>
<dbReference type="InterPro" id="IPR050727">
    <property type="entry name" value="GH43_arabinanases"/>
</dbReference>
<evidence type="ECO:0000256" key="6">
    <source>
        <dbReference type="ARBA" id="ARBA00023295"/>
    </source>
</evidence>
<feature type="domain" description="LamG-like jellyroll fold" evidence="8">
    <location>
        <begin position="680"/>
        <end position="812"/>
    </location>
</feature>
<accession>A0ABT2FLF7</accession>
<evidence type="ECO:0000256" key="4">
    <source>
        <dbReference type="ARBA" id="ARBA00022801"/>
    </source>
</evidence>
<evidence type="ECO:0000256" key="7">
    <source>
        <dbReference type="SAM" id="SignalP"/>
    </source>
</evidence>
<evidence type="ECO:0000256" key="3">
    <source>
        <dbReference type="ARBA" id="ARBA00022729"/>
    </source>
</evidence>